<sequence>MNLDKSRKRIAKKVKAGFKGYPQVNIIYQGKTQDIADEVIIEFVLDEGAEPQQQSFKSKVDVREDEVIQTTLVKIIDRADAKTVTEASRLIAANT</sequence>
<name>A0ABN4YJ79_9GAMM</name>
<evidence type="ECO:0000313" key="1">
    <source>
        <dbReference type="EMBL" id="ARD23503.1"/>
    </source>
</evidence>
<keyword evidence="2" id="KW-1185">Reference proteome</keyword>
<dbReference type="Proteomes" id="UP000191820">
    <property type="component" value="Chromosome"/>
</dbReference>
<dbReference type="EMBL" id="CP020472">
    <property type="protein sequence ID" value="ARD23503.1"/>
    <property type="molecule type" value="Genomic_DNA"/>
</dbReference>
<organism evidence="1 2">
    <name type="scientific">Shewanella japonica</name>
    <dbReference type="NCBI Taxonomy" id="93973"/>
    <lineage>
        <taxon>Bacteria</taxon>
        <taxon>Pseudomonadati</taxon>
        <taxon>Pseudomonadota</taxon>
        <taxon>Gammaproteobacteria</taxon>
        <taxon>Alteromonadales</taxon>
        <taxon>Shewanellaceae</taxon>
        <taxon>Shewanella</taxon>
    </lineage>
</organism>
<evidence type="ECO:0000313" key="2">
    <source>
        <dbReference type="Proteomes" id="UP000191820"/>
    </source>
</evidence>
<proteinExistence type="predicted"/>
<accession>A0ABN4YJ79</accession>
<dbReference type="RefSeq" id="WP_055023644.1">
    <property type="nucleotide sequence ID" value="NZ_CP020472.1"/>
</dbReference>
<reference evidence="1 2" key="1">
    <citation type="submission" date="2017-03" db="EMBL/GenBank/DDBJ databases">
        <title>Genome sequencing of Shewanella japonica KCTC 22435.</title>
        <authorList>
            <person name="Kim K.M."/>
        </authorList>
    </citation>
    <scope>NUCLEOTIDE SEQUENCE [LARGE SCALE GENOMIC DNA]</scope>
    <source>
        <strain evidence="1 2">KCTC 22435</strain>
    </source>
</reference>
<protein>
    <submittedName>
        <fullName evidence="1">Uncharacterized protein</fullName>
    </submittedName>
</protein>
<gene>
    <name evidence="1" type="ORF">SJ2017_3239</name>
</gene>